<feature type="domain" description="VOC" evidence="1">
    <location>
        <begin position="4"/>
        <end position="134"/>
    </location>
</feature>
<evidence type="ECO:0000259" key="1">
    <source>
        <dbReference type="PROSITE" id="PS51819"/>
    </source>
</evidence>
<dbReference type="InterPro" id="IPR029068">
    <property type="entry name" value="Glyas_Bleomycin-R_OHBP_Dase"/>
</dbReference>
<dbReference type="SUPFAM" id="SSF54593">
    <property type="entry name" value="Glyoxalase/Bleomycin resistance protein/Dihydroxybiphenyl dioxygenase"/>
    <property type="match status" value="1"/>
</dbReference>
<organism evidence="2 3">
    <name type="scientific">Nocardiopsis alborubida</name>
    <dbReference type="NCBI Taxonomy" id="146802"/>
    <lineage>
        <taxon>Bacteria</taxon>
        <taxon>Bacillati</taxon>
        <taxon>Actinomycetota</taxon>
        <taxon>Actinomycetes</taxon>
        <taxon>Streptosporangiales</taxon>
        <taxon>Nocardiopsidaceae</taxon>
        <taxon>Nocardiopsis</taxon>
    </lineage>
</organism>
<dbReference type="PANTHER" id="PTHR36437">
    <property type="entry name" value="GLYOXALASE/BLEOMYCIN RESISTANCE PROTEIN/DIOXYGENASE"/>
    <property type="match status" value="1"/>
</dbReference>
<proteinExistence type="predicted"/>
<gene>
    <name evidence="2" type="ORF">HGB44_22995</name>
</gene>
<evidence type="ECO:0000313" key="3">
    <source>
        <dbReference type="Proteomes" id="UP000553209"/>
    </source>
</evidence>
<protein>
    <submittedName>
        <fullName evidence="2">VOC family protein</fullName>
    </submittedName>
</protein>
<name>A0A7X6MFV7_9ACTN</name>
<dbReference type="InterPro" id="IPR004360">
    <property type="entry name" value="Glyas_Fos-R_dOase_dom"/>
</dbReference>
<evidence type="ECO:0000313" key="2">
    <source>
        <dbReference type="EMBL" id="NKZ00513.1"/>
    </source>
</evidence>
<sequence>MFDNISITAVHVLDQEEALDFYVGKLGFQVSNDVDMGFMRWLTVALPEDPDRHLLLEVPGPPSLSEETAAQVRDLLTKGALGVACILNTSDCRATYDTLRARGVEFTQDVVEQPYGTDCALRDPFGNHIRITQPAERVGEITDADRKRWGRGAEADQR</sequence>
<dbReference type="RefSeq" id="WP_061079238.1">
    <property type="nucleotide sequence ID" value="NZ_JAAXPG010000024.1"/>
</dbReference>
<comment type="caution">
    <text evidence="2">The sequence shown here is derived from an EMBL/GenBank/DDBJ whole genome shotgun (WGS) entry which is preliminary data.</text>
</comment>
<reference evidence="2 3" key="1">
    <citation type="submission" date="2020-04" db="EMBL/GenBank/DDBJ databases">
        <title>MicrobeNet Type strains.</title>
        <authorList>
            <person name="Nicholson A.C."/>
        </authorList>
    </citation>
    <scope>NUCLEOTIDE SEQUENCE [LARGE SCALE GENOMIC DNA]</scope>
    <source>
        <strain evidence="2 3">ATCC 23612</strain>
    </source>
</reference>
<dbReference type="Gene3D" id="3.10.180.10">
    <property type="entry name" value="2,3-Dihydroxybiphenyl 1,2-Dioxygenase, domain 1"/>
    <property type="match status" value="1"/>
</dbReference>
<accession>A0A7X6MFV7</accession>
<dbReference type="Pfam" id="PF00903">
    <property type="entry name" value="Glyoxalase"/>
    <property type="match status" value="1"/>
</dbReference>
<dbReference type="Proteomes" id="UP000553209">
    <property type="component" value="Unassembled WGS sequence"/>
</dbReference>
<dbReference type="PANTHER" id="PTHR36437:SF2">
    <property type="entry name" value="GLYOXALASE_BLEOMYCIN RESISTANCE PROTEIN_DIOXYGENASE"/>
    <property type="match status" value="1"/>
</dbReference>
<dbReference type="PROSITE" id="PS51819">
    <property type="entry name" value="VOC"/>
    <property type="match status" value="1"/>
</dbReference>
<dbReference type="InterPro" id="IPR037523">
    <property type="entry name" value="VOC_core"/>
</dbReference>
<keyword evidence="3" id="KW-1185">Reference proteome</keyword>
<dbReference type="AlphaFoldDB" id="A0A7X6MFV7"/>
<dbReference type="EMBL" id="JAAXPG010000024">
    <property type="protein sequence ID" value="NKZ00513.1"/>
    <property type="molecule type" value="Genomic_DNA"/>
</dbReference>
<dbReference type="CDD" id="cd07263">
    <property type="entry name" value="VOC_like"/>
    <property type="match status" value="1"/>
</dbReference>